<evidence type="ECO:0000256" key="1">
    <source>
        <dbReference type="SAM" id="Phobius"/>
    </source>
</evidence>
<keyword evidence="3" id="KW-1185">Reference proteome</keyword>
<feature type="non-terminal residue" evidence="2">
    <location>
        <position position="1"/>
    </location>
</feature>
<comment type="caution">
    <text evidence="2">The sequence shown here is derived from an EMBL/GenBank/DDBJ whole genome shotgun (WGS) entry which is preliminary data.</text>
</comment>
<dbReference type="PANTHER" id="PTHR34149">
    <property type="entry name" value="PROTEIN CBG11905-RELATED"/>
    <property type="match status" value="1"/>
</dbReference>
<dbReference type="EMBL" id="BTSX01000004">
    <property type="protein sequence ID" value="GMS96651.1"/>
    <property type="molecule type" value="Genomic_DNA"/>
</dbReference>
<gene>
    <name evidence="2" type="ORF">PENTCL1PPCAC_18826</name>
</gene>
<organism evidence="2 3">
    <name type="scientific">Pristionchus entomophagus</name>
    <dbReference type="NCBI Taxonomy" id="358040"/>
    <lineage>
        <taxon>Eukaryota</taxon>
        <taxon>Metazoa</taxon>
        <taxon>Ecdysozoa</taxon>
        <taxon>Nematoda</taxon>
        <taxon>Chromadorea</taxon>
        <taxon>Rhabditida</taxon>
        <taxon>Rhabditina</taxon>
        <taxon>Diplogasteromorpha</taxon>
        <taxon>Diplogasteroidea</taxon>
        <taxon>Neodiplogasteridae</taxon>
        <taxon>Pristionchus</taxon>
    </lineage>
</organism>
<dbReference type="InterPro" id="IPR022559">
    <property type="entry name" value="SUP-1-like"/>
</dbReference>
<keyword evidence="1" id="KW-1133">Transmembrane helix</keyword>
<feature type="transmembrane region" description="Helical" evidence="1">
    <location>
        <begin position="31"/>
        <end position="53"/>
    </location>
</feature>
<dbReference type="Proteomes" id="UP001432027">
    <property type="component" value="Unassembled WGS sequence"/>
</dbReference>
<sequence>SGIYHFTLAFSLVKYYFSDDFRFIKRAQMGILLLSDVIVLLFLLSGISLASAAPPDLTKPLWAQQTDRSLKSELNSKNDQLSFFDQRKTPQCFPKEQPQCVTTVFYYFECCADDCCMRLQPITFVVFVSIIVLILTCIVVGFVRKCRASPKHKYHYAVKN</sequence>
<evidence type="ECO:0000313" key="3">
    <source>
        <dbReference type="Proteomes" id="UP001432027"/>
    </source>
</evidence>
<name>A0AAV5TQQ6_9BILA</name>
<dbReference type="AlphaFoldDB" id="A0AAV5TQQ6"/>
<evidence type="ECO:0008006" key="4">
    <source>
        <dbReference type="Google" id="ProtNLM"/>
    </source>
</evidence>
<proteinExistence type="predicted"/>
<accession>A0AAV5TQQ6</accession>
<keyword evidence="1" id="KW-0472">Membrane</keyword>
<protein>
    <recommendedName>
        <fullName evidence="4">CX domain-containing protein</fullName>
    </recommendedName>
</protein>
<dbReference type="PANTHER" id="PTHR34149:SF2">
    <property type="entry name" value="PROTEIN CBG11905"/>
    <property type="match status" value="1"/>
</dbReference>
<keyword evidence="1" id="KW-0812">Transmembrane</keyword>
<evidence type="ECO:0000313" key="2">
    <source>
        <dbReference type="EMBL" id="GMS96651.1"/>
    </source>
</evidence>
<feature type="transmembrane region" description="Helical" evidence="1">
    <location>
        <begin position="122"/>
        <end position="143"/>
    </location>
</feature>
<reference evidence="2" key="1">
    <citation type="submission" date="2023-10" db="EMBL/GenBank/DDBJ databases">
        <title>Genome assembly of Pristionchus species.</title>
        <authorList>
            <person name="Yoshida K."/>
            <person name="Sommer R.J."/>
        </authorList>
    </citation>
    <scope>NUCLEOTIDE SEQUENCE</scope>
    <source>
        <strain evidence="2">RS0144</strain>
    </source>
</reference>